<organism evidence="1 2">
    <name type="scientific">Vibrio phage ValKK3</name>
    <dbReference type="NCBI Taxonomy" id="1610855"/>
    <lineage>
        <taxon>Viruses</taxon>
        <taxon>Duplodnaviria</taxon>
        <taxon>Heunggongvirae</taxon>
        <taxon>Uroviricota</taxon>
        <taxon>Caudoviricetes</taxon>
        <taxon>Pantevenvirales</taxon>
        <taxon>Straboviridae</taxon>
        <taxon>Schizotequatrovirus</taxon>
        <taxon>Schizotequatrovirus valkk3</taxon>
    </lineage>
</organism>
<sequence>MKSFKEFNESVMRVSKNFIYNTPNRNIDLVVLDVTDDSGNWNVSGDTVHYVEYTGVSVSEVKTASVAQFTSLVTKRGSRLDRGQIEKIKSGEDLISR</sequence>
<dbReference type="RefSeq" id="YP_009201159.1">
    <property type="nucleotide sequence ID" value="NC_028829.1"/>
</dbReference>
<dbReference type="EMBL" id="KP671755">
    <property type="protein sequence ID" value="AJT60897.1"/>
    <property type="molecule type" value="Genomic_DNA"/>
</dbReference>
<proteinExistence type="predicted"/>
<dbReference type="Proteomes" id="UP000202888">
    <property type="component" value="Segment"/>
</dbReference>
<evidence type="ECO:0000313" key="1">
    <source>
        <dbReference type="EMBL" id="AJT60897.1"/>
    </source>
</evidence>
<dbReference type="GeneID" id="26628382"/>
<evidence type="ECO:0000313" key="2">
    <source>
        <dbReference type="Proteomes" id="UP000202888"/>
    </source>
</evidence>
<protein>
    <submittedName>
        <fullName evidence="1">Uncharacterized protein</fullName>
    </submittedName>
</protein>
<keyword evidence="2" id="KW-1185">Reference proteome</keyword>
<accession>A0A0D4DB41</accession>
<name>A0A0D4DB41_9CAUD</name>
<dbReference type="KEGG" id="vg:26628382"/>
<reference evidence="1 2" key="1">
    <citation type="journal article" date="2016" name="Genom Data">
        <title>Complete genome sequence of a giant Vibrio phage ValKK3 infecting Vibrio alginolyticus.</title>
        <authorList>
            <person name="Lal T.M."/>
            <person name="Sano M."/>
            <person name="Hatai K."/>
            <person name="Ransangan J."/>
        </authorList>
    </citation>
    <scope>NUCLEOTIDE SEQUENCE [LARGE SCALE GENOMIC DNA]</scope>
</reference>